<proteinExistence type="predicted"/>
<protein>
    <submittedName>
        <fullName evidence="2">Rod shape-determining protein MreD</fullName>
    </submittedName>
</protein>
<name>A0A6J4MVL0_9ACTN</name>
<feature type="compositionally biased region" description="Basic residues" evidence="1">
    <location>
        <begin position="67"/>
        <end position="76"/>
    </location>
</feature>
<gene>
    <name evidence="2" type="ORF">AVDCRST_MAG47-1118</name>
</gene>
<evidence type="ECO:0000256" key="1">
    <source>
        <dbReference type="SAM" id="MobiDB-lite"/>
    </source>
</evidence>
<reference evidence="2" key="1">
    <citation type="submission" date="2020-02" db="EMBL/GenBank/DDBJ databases">
        <authorList>
            <person name="Meier V. D."/>
        </authorList>
    </citation>
    <scope>NUCLEOTIDE SEQUENCE</scope>
    <source>
        <strain evidence="2">AVDCRST_MAG47</strain>
    </source>
</reference>
<feature type="compositionally biased region" description="Basic residues" evidence="1">
    <location>
        <begin position="50"/>
        <end position="59"/>
    </location>
</feature>
<organism evidence="2">
    <name type="scientific">uncultured Nocardioidaceae bacterium</name>
    <dbReference type="NCBI Taxonomy" id="253824"/>
    <lineage>
        <taxon>Bacteria</taxon>
        <taxon>Bacillati</taxon>
        <taxon>Actinomycetota</taxon>
        <taxon>Actinomycetes</taxon>
        <taxon>Propionibacteriales</taxon>
        <taxon>Nocardioidaceae</taxon>
        <taxon>environmental samples</taxon>
    </lineage>
</organism>
<dbReference type="EMBL" id="CADCUK010000081">
    <property type="protein sequence ID" value="CAA9370302.1"/>
    <property type="molecule type" value="Genomic_DNA"/>
</dbReference>
<evidence type="ECO:0000313" key="2">
    <source>
        <dbReference type="EMBL" id="CAA9370302.1"/>
    </source>
</evidence>
<feature type="region of interest" description="Disordered" evidence="1">
    <location>
        <begin position="33"/>
        <end position="103"/>
    </location>
</feature>
<dbReference type="AlphaFoldDB" id="A0A6J4MVL0"/>
<feature type="non-terminal residue" evidence="2">
    <location>
        <position position="171"/>
    </location>
</feature>
<sequence>AARPCVDVHPRPSVRRGAAGQLLQLLLVRRSGAEPGAAGRGRRRVDPWARARRRAGVRGRHGDRPRPAGRPRRRPLGARAGPGRLRRRPGPSGRRTLDARRARHRRSGVLRRHLGLRAVRHAAARPGDPGGRGAAGDPDRAPLRPAAGAVRAASCDADVQAHAAAATGRLL</sequence>
<feature type="region of interest" description="Disordered" evidence="1">
    <location>
        <begin position="121"/>
        <end position="149"/>
    </location>
</feature>
<feature type="non-terminal residue" evidence="2">
    <location>
        <position position="1"/>
    </location>
</feature>
<accession>A0A6J4MVL0</accession>